<protein>
    <recommendedName>
        <fullName evidence="2">Bacterial bifunctional deaminase-reductase C-terminal domain-containing protein</fullName>
    </recommendedName>
</protein>
<reference evidence="4" key="1">
    <citation type="journal article" date="2023" name="Commun. Biol.">
        <title>Genome analysis of Parmales, the sister group of diatoms, reveals the evolutionary specialization of diatoms from phago-mixotrophs to photoautotrophs.</title>
        <authorList>
            <person name="Ban H."/>
            <person name="Sato S."/>
            <person name="Yoshikawa S."/>
            <person name="Yamada K."/>
            <person name="Nakamura Y."/>
            <person name="Ichinomiya M."/>
            <person name="Sato N."/>
            <person name="Blanc-Mathieu R."/>
            <person name="Endo H."/>
            <person name="Kuwata A."/>
            <person name="Ogata H."/>
        </authorList>
    </citation>
    <scope>NUCLEOTIDE SEQUENCE [LARGE SCALE GENOMIC DNA]</scope>
</reference>
<dbReference type="InterPro" id="IPR024072">
    <property type="entry name" value="DHFR-like_dom_sf"/>
</dbReference>
<organism evidence="3 4">
    <name type="scientific">Triparma columacea</name>
    <dbReference type="NCBI Taxonomy" id="722753"/>
    <lineage>
        <taxon>Eukaryota</taxon>
        <taxon>Sar</taxon>
        <taxon>Stramenopiles</taxon>
        <taxon>Ochrophyta</taxon>
        <taxon>Bolidophyceae</taxon>
        <taxon>Parmales</taxon>
        <taxon>Triparmaceae</taxon>
        <taxon>Triparma</taxon>
    </lineage>
</organism>
<keyword evidence="4" id="KW-1185">Reference proteome</keyword>
<sequence>MTYTHKLLIIFIITILTITNVAAGTPAAGAPPAAGTPSTANHYSSVASYISSILPSSPSGWTILSFAQTPGGVISPDEQRENAQISCEETMSLTHGHLRSLADYIVIGSSTLLSDNPRLLPYHIDNGLVPVVLTGRVDEVKDWLNGPTCRMGRKRDCIVTGGTAWGVKKSLDGLKGGGGAKVIVEGGPGTLQRWIDEECWDVVVVTVGGKWWGGEGGRVRMKKGVEGKFFKIGKDVVWVAKNEGGKGGGGGRGLL</sequence>
<keyword evidence="1" id="KW-0732">Signal</keyword>
<accession>A0A9W7G0S7</accession>
<dbReference type="Pfam" id="PF01872">
    <property type="entry name" value="RibD_C"/>
    <property type="match status" value="1"/>
</dbReference>
<evidence type="ECO:0000313" key="3">
    <source>
        <dbReference type="EMBL" id="GMI26589.1"/>
    </source>
</evidence>
<dbReference type="EMBL" id="BRYA01000633">
    <property type="protein sequence ID" value="GMI26589.1"/>
    <property type="molecule type" value="Genomic_DNA"/>
</dbReference>
<dbReference type="AlphaFoldDB" id="A0A9W7G0S7"/>
<name>A0A9W7G0S7_9STRA</name>
<dbReference type="GO" id="GO:0009231">
    <property type="term" value="P:riboflavin biosynthetic process"/>
    <property type="evidence" value="ECO:0007669"/>
    <property type="project" value="InterPro"/>
</dbReference>
<evidence type="ECO:0000313" key="4">
    <source>
        <dbReference type="Proteomes" id="UP001165065"/>
    </source>
</evidence>
<evidence type="ECO:0000259" key="2">
    <source>
        <dbReference type="Pfam" id="PF01872"/>
    </source>
</evidence>
<feature type="chain" id="PRO_5040884946" description="Bacterial bifunctional deaminase-reductase C-terminal domain-containing protein" evidence="1">
    <location>
        <begin position="24"/>
        <end position="255"/>
    </location>
</feature>
<gene>
    <name evidence="3" type="ORF">TrCOL_g6789</name>
</gene>
<proteinExistence type="predicted"/>
<dbReference type="OrthoDB" id="5432at2759"/>
<dbReference type="Proteomes" id="UP001165065">
    <property type="component" value="Unassembled WGS sequence"/>
</dbReference>
<comment type="caution">
    <text evidence="3">The sequence shown here is derived from an EMBL/GenBank/DDBJ whole genome shotgun (WGS) entry which is preliminary data.</text>
</comment>
<dbReference type="GO" id="GO:0008703">
    <property type="term" value="F:5-amino-6-(5-phosphoribosylamino)uracil reductase activity"/>
    <property type="evidence" value="ECO:0007669"/>
    <property type="project" value="InterPro"/>
</dbReference>
<evidence type="ECO:0000256" key="1">
    <source>
        <dbReference type="SAM" id="SignalP"/>
    </source>
</evidence>
<feature type="domain" description="Bacterial bifunctional deaminase-reductase C-terminal" evidence="2">
    <location>
        <begin position="63"/>
        <end position="220"/>
    </location>
</feature>
<feature type="signal peptide" evidence="1">
    <location>
        <begin position="1"/>
        <end position="23"/>
    </location>
</feature>
<dbReference type="InterPro" id="IPR002734">
    <property type="entry name" value="RibDG_C"/>
</dbReference>
<dbReference type="SUPFAM" id="SSF53597">
    <property type="entry name" value="Dihydrofolate reductase-like"/>
    <property type="match status" value="1"/>
</dbReference>
<dbReference type="Gene3D" id="3.40.430.10">
    <property type="entry name" value="Dihydrofolate Reductase, subunit A"/>
    <property type="match status" value="2"/>
</dbReference>